<proteinExistence type="predicted"/>
<organism evidence="1 2">
    <name type="scientific">Gigaspora margarita</name>
    <dbReference type="NCBI Taxonomy" id="4874"/>
    <lineage>
        <taxon>Eukaryota</taxon>
        <taxon>Fungi</taxon>
        <taxon>Fungi incertae sedis</taxon>
        <taxon>Mucoromycota</taxon>
        <taxon>Glomeromycotina</taxon>
        <taxon>Glomeromycetes</taxon>
        <taxon>Diversisporales</taxon>
        <taxon>Gigasporaceae</taxon>
        <taxon>Gigaspora</taxon>
    </lineage>
</organism>
<gene>
    <name evidence="1" type="ORF">GMARGA_LOCUS3901</name>
</gene>
<name>A0ABN7U9N2_GIGMA</name>
<accession>A0ABN7U9N2</accession>
<keyword evidence="2" id="KW-1185">Reference proteome</keyword>
<evidence type="ECO:0000313" key="1">
    <source>
        <dbReference type="EMBL" id="CAG8537051.1"/>
    </source>
</evidence>
<reference evidence="1 2" key="1">
    <citation type="submission" date="2021-06" db="EMBL/GenBank/DDBJ databases">
        <authorList>
            <person name="Kallberg Y."/>
            <person name="Tangrot J."/>
            <person name="Rosling A."/>
        </authorList>
    </citation>
    <scope>NUCLEOTIDE SEQUENCE [LARGE SCALE GENOMIC DNA]</scope>
    <source>
        <strain evidence="1 2">120-4 pot B 10/14</strain>
    </source>
</reference>
<comment type="caution">
    <text evidence="1">The sequence shown here is derived from an EMBL/GenBank/DDBJ whole genome shotgun (WGS) entry which is preliminary data.</text>
</comment>
<dbReference type="Proteomes" id="UP000789901">
    <property type="component" value="Unassembled WGS sequence"/>
</dbReference>
<protein>
    <submittedName>
        <fullName evidence="1">4022_t:CDS:1</fullName>
    </submittedName>
</protein>
<sequence>MNLYRDAWINDRNSRPNINENLPKIKFNSTLQFIIQRLVESSTVAFQALNIAISKDDNLKSAAIIFKMLVQPFFRKARNTVSNLNDLDEINVKIKKFIEVEESFITFFRYLSQNKYAPENFEKKVATKGI</sequence>
<dbReference type="EMBL" id="CAJVQB010001469">
    <property type="protein sequence ID" value="CAG8537051.1"/>
    <property type="molecule type" value="Genomic_DNA"/>
</dbReference>
<evidence type="ECO:0000313" key="2">
    <source>
        <dbReference type="Proteomes" id="UP000789901"/>
    </source>
</evidence>